<gene>
    <name evidence="3" type="ORF">ZHAS_00008387</name>
</gene>
<feature type="signal peptide" evidence="2">
    <location>
        <begin position="1"/>
        <end position="19"/>
    </location>
</feature>
<accession>A0A084VS94</accession>
<name>A0A084VS94_ANOSI</name>
<keyword evidence="1" id="KW-1133">Transmembrane helix</keyword>
<evidence type="ECO:0000313" key="4">
    <source>
        <dbReference type="EnsemblMetazoa" id="ASIC008387-PA"/>
    </source>
</evidence>
<evidence type="ECO:0000313" key="5">
    <source>
        <dbReference type="Proteomes" id="UP000030765"/>
    </source>
</evidence>
<dbReference type="Proteomes" id="UP000030765">
    <property type="component" value="Unassembled WGS sequence"/>
</dbReference>
<organism evidence="3">
    <name type="scientific">Anopheles sinensis</name>
    <name type="common">Mosquito</name>
    <dbReference type="NCBI Taxonomy" id="74873"/>
    <lineage>
        <taxon>Eukaryota</taxon>
        <taxon>Metazoa</taxon>
        <taxon>Ecdysozoa</taxon>
        <taxon>Arthropoda</taxon>
        <taxon>Hexapoda</taxon>
        <taxon>Insecta</taxon>
        <taxon>Pterygota</taxon>
        <taxon>Neoptera</taxon>
        <taxon>Endopterygota</taxon>
        <taxon>Diptera</taxon>
        <taxon>Nematocera</taxon>
        <taxon>Culicoidea</taxon>
        <taxon>Culicidae</taxon>
        <taxon>Anophelinae</taxon>
        <taxon>Anopheles</taxon>
    </lineage>
</organism>
<dbReference type="VEuPathDB" id="VectorBase:ASIC008387"/>
<sequence>MSIELYRLVIPFLVLCAKSVHNLGVLDKEYFDESEVPNIFDEFKAVVSDPIKSRSWEREDRCRFPNANVTIRLESIRQGHWIPLALLQHSDNHLHPFVSPYGPLRCLRVMTRYDPTLKWLSLSYGCRENASSPWRWDYRFEFLPNKRIIYRDRYGCTGARQLRRTVIADTDYENFLLLHGCQSNGERYLRANGLMVLVRTLAISDAVRSAIENYTHRVLQTPSQLTYLNSESADAAPCNCSVANGFAFCDPKYRFRRDRELVPLVNRTYYRCLAVVAVLALLMATFVLVEQLYTFQSTLEEVNYTLID</sequence>
<keyword evidence="5" id="KW-1185">Reference proteome</keyword>
<dbReference type="Gene3D" id="2.40.128.20">
    <property type="match status" value="1"/>
</dbReference>
<dbReference type="EnsemblMetazoa" id="ASIC008387-RA">
    <property type="protein sequence ID" value="ASIC008387-PA"/>
    <property type="gene ID" value="ASIC008387"/>
</dbReference>
<evidence type="ECO:0000313" key="3">
    <source>
        <dbReference type="EMBL" id="KFB40838.1"/>
    </source>
</evidence>
<evidence type="ECO:0000256" key="1">
    <source>
        <dbReference type="SAM" id="Phobius"/>
    </source>
</evidence>
<keyword evidence="1" id="KW-0472">Membrane</keyword>
<reference evidence="3 5" key="1">
    <citation type="journal article" date="2014" name="BMC Genomics">
        <title>Genome sequence of Anopheles sinensis provides insight into genetics basis of mosquito competence for malaria parasites.</title>
        <authorList>
            <person name="Zhou D."/>
            <person name="Zhang D."/>
            <person name="Ding G."/>
            <person name="Shi L."/>
            <person name="Hou Q."/>
            <person name="Ye Y."/>
            <person name="Xu Y."/>
            <person name="Zhou H."/>
            <person name="Xiong C."/>
            <person name="Li S."/>
            <person name="Yu J."/>
            <person name="Hong S."/>
            <person name="Yu X."/>
            <person name="Zou P."/>
            <person name="Chen C."/>
            <person name="Chang X."/>
            <person name="Wang W."/>
            <person name="Lv Y."/>
            <person name="Sun Y."/>
            <person name="Ma L."/>
            <person name="Shen B."/>
            <person name="Zhu C."/>
        </authorList>
    </citation>
    <scope>NUCLEOTIDE SEQUENCE [LARGE SCALE GENOMIC DNA]</scope>
</reference>
<dbReference type="EMBL" id="ATLV01015900">
    <property type="status" value="NOT_ANNOTATED_CDS"/>
    <property type="molecule type" value="Genomic_DNA"/>
</dbReference>
<dbReference type="InterPro" id="IPR012674">
    <property type="entry name" value="Calycin"/>
</dbReference>
<protein>
    <submittedName>
        <fullName evidence="3 4">Complement component C8 gamma chain-like protein</fullName>
    </submittedName>
</protein>
<keyword evidence="1" id="KW-0812">Transmembrane</keyword>
<keyword evidence="2" id="KW-0732">Signal</keyword>
<dbReference type="AlphaFoldDB" id="A0A084VS94"/>
<dbReference type="VEuPathDB" id="VectorBase:ASIS012642"/>
<reference evidence="4" key="2">
    <citation type="submission" date="2020-05" db="UniProtKB">
        <authorList>
            <consortium name="EnsemblMetazoa"/>
        </authorList>
    </citation>
    <scope>IDENTIFICATION</scope>
</reference>
<feature type="chain" id="PRO_5010759883" evidence="2">
    <location>
        <begin position="20"/>
        <end position="308"/>
    </location>
</feature>
<evidence type="ECO:0000256" key="2">
    <source>
        <dbReference type="SAM" id="SignalP"/>
    </source>
</evidence>
<proteinExistence type="predicted"/>
<dbReference type="EMBL" id="KE525041">
    <property type="protein sequence ID" value="KFB40838.1"/>
    <property type="molecule type" value="Genomic_DNA"/>
</dbReference>
<dbReference type="SUPFAM" id="SSF50814">
    <property type="entry name" value="Lipocalins"/>
    <property type="match status" value="1"/>
</dbReference>
<feature type="transmembrane region" description="Helical" evidence="1">
    <location>
        <begin position="268"/>
        <end position="289"/>
    </location>
</feature>